<feature type="chain" id="PRO_5040850304" description="DUF7029 domain-containing protein" evidence="1">
    <location>
        <begin position="26"/>
        <end position="543"/>
    </location>
</feature>
<reference evidence="3" key="1">
    <citation type="submission" date="2022-10" db="EMBL/GenBank/DDBJ databases">
        <title>Tapping the CABI collections for fungal endophytes: first genome assemblies for Collariella, Neodidymelliopsis, Ascochyta clinopodiicola, Didymella pomorum, Didymosphaeria variabile, Neocosmospora piperis and Neocucurbitaria cava.</title>
        <authorList>
            <person name="Hill R."/>
        </authorList>
    </citation>
    <scope>NUCLEOTIDE SEQUENCE</scope>
    <source>
        <strain evidence="3">IMI 366586</strain>
    </source>
</reference>
<keyword evidence="1" id="KW-0732">Signal</keyword>
<gene>
    <name evidence="3" type="ORF">N0V84_010150</name>
</gene>
<dbReference type="EMBL" id="JAPEUR010000308">
    <property type="protein sequence ID" value="KAJ4311996.1"/>
    <property type="molecule type" value="Genomic_DNA"/>
</dbReference>
<dbReference type="OrthoDB" id="160645at2759"/>
<feature type="domain" description="DUF7029" evidence="2">
    <location>
        <begin position="141"/>
        <end position="239"/>
    </location>
</feature>
<evidence type="ECO:0000259" key="2">
    <source>
        <dbReference type="Pfam" id="PF22974"/>
    </source>
</evidence>
<name>A0A9W8W4Y6_9HYPO</name>
<comment type="caution">
    <text evidence="3">The sequence shown here is derived from an EMBL/GenBank/DDBJ whole genome shotgun (WGS) entry which is preliminary data.</text>
</comment>
<dbReference type="AlphaFoldDB" id="A0A9W8W4Y6"/>
<protein>
    <recommendedName>
        <fullName evidence="2">DUF7029 domain-containing protein</fullName>
    </recommendedName>
</protein>
<evidence type="ECO:0000256" key="1">
    <source>
        <dbReference type="SAM" id="SignalP"/>
    </source>
</evidence>
<proteinExistence type="predicted"/>
<accession>A0A9W8W4Y6</accession>
<organism evidence="3 4">
    <name type="scientific">Fusarium piperis</name>
    <dbReference type="NCBI Taxonomy" id="1435070"/>
    <lineage>
        <taxon>Eukaryota</taxon>
        <taxon>Fungi</taxon>
        <taxon>Dikarya</taxon>
        <taxon>Ascomycota</taxon>
        <taxon>Pezizomycotina</taxon>
        <taxon>Sordariomycetes</taxon>
        <taxon>Hypocreomycetidae</taxon>
        <taxon>Hypocreales</taxon>
        <taxon>Nectriaceae</taxon>
        <taxon>Fusarium</taxon>
        <taxon>Fusarium solani species complex</taxon>
    </lineage>
</organism>
<sequence length="543" mass="57277">MKMLTSSSILFAVSNLLLLARHAVAEESCGCSVRYIVVEMPSDAPTVAAAQIESAKHSETVEIPKASETVTTTIRPATPTAQHNTTVIFTPVPRPGEDHSNPENCVPKKKVSLSYAAPKGTVPGGSVPGNKTADGSINMKIDMNKPAVALDTIGSITKVQCSGDSITVEFGKGDSFKKAKESWLEYSDFTIITSGSSGCDEGSQRTFFSVGNVSPDEKKQTITCSATKQDISEVADSFEMVFSSIPSTTLKKRLTVNPSAALSFGAGLPEDTILFKEDPWVTVKADQAEFASTVTFSGYLKYNFWRFKLEKLYFDVDTQFSADVALSADVAAAWSRSILYDPDALTFSLIDVPGIVSLGPGVGFAVGVDIDTSAAVSVTAGAGISIPDGNVHLDVLDSAKNSATGWVPQYTSFANVSESVEVGLNASTSVTVQLTIKVLGGLIDLSSGLTATPAFINKFTLDSEQSASASTNGTATHAGGPAGGVVGDCDVTFKSDFVFDLVGFATKWWRANLYHTELPITDICYDFDAPKNTQTSKLAGTVA</sequence>
<evidence type="ECO:0000313" key="4">
    <source>
        <dbReference type="Proteomes" id="UP001140502"/>
    </source>
</evidence>
<dbReference type="Pfam" id="PF22974">
    <property type="entry name" value="DUF7029"/>
    <property type="match status" value="1"/>
</dbReference>
<evidence type="ECO:0000313" key="3">
    <source>
        <dbReference type="EMBL" id="KAJ4311996.1"/>
    </source>
</evidence>
<feature type="signal peptide" evidence="1">
    <location>
        <begin position="1"/>
        <end position="25"/>
    </location>
</feature>
<dbReference type="InterPro" id="IPR054293">
    <property type="entry name" value="DUF7029"/>
</dbReference>
<dbReference type="Proteomes" id="UP001140502">
    <property type="component" value="Unassembled WGS sequence"/>
</dbReference>
<keyword evidence="4" id="KW-1185">Reference proteome</keyword>